<evidence type="ECO:0000256" key="1">
    <source>
        <dbReference type="SAM" id="MobiDB-lite"/>
    </source>
</evidence>
<dbReference type="AlphaFoldDB" id="A0A316YY89"/>
<dbReference type="STRING" id="215250.A0A316YY89"/>
<accession>A0A316YY89</accession>
<feature type="region of interest" description="Disordered" evidence="1">
    <location>
        <begin position="308"/>
        <end position="335"/>
    </location>
</feature>
<evidence type="ECO:0000313" key="3">
    <source>
        <dbReference type="EMBL" id="PWN94417.1"/>
    </source>
</evidence>
<dbReference type="RefSeq" id="XP_025381615.1">
    <property type="nucleotide sequence ID" value="XM_025525511.1"/>
</dbReference>
<keyword evidence="4" id="KW-1185">Reference proteome</keyword>
<proteinExistence type="predicted"/>
<dbReference type="Proteomes" id="UP000245768">
    <property type="component" value="Unassembled WGS sequence"/>
</dbReference>
<feature type="domain" description="PXA" evidence="2">
    <location>
        <begin position="52"/>
        <end position="212"/>
    </location>
</feature>
<organism evidence="3 4">
    <name type="scientific">Acaromyces ingoldii</name>
    <dbReference type="NCBI Taxonomy" id="215250"/>
    <lineage>
        <taxon>Eukaryota</taxon>
        <taxon>Fungi</taxon>
        <taxon>Dikarya</taxon>
        <taxon>Basidiomycota</taxon>
        <taxon>Ustilaginomycotina</taxon>
        <taxon>Exobasidiomycetes</taxon>
        <taxon>Exobasidiales</taxon>
        <taxon>Cryptobasidiaceae</taxon>
        <taxon>Acaromyces</taxon>
    </lineage>
</organism>
<dbReference type="OrthoDB" id="3354261at2759"/>
<dbReference type="InterPro" id="IPR003114">
    <property type="entry name" value="Phox_assoc"/>
</dbReference>
<dbReference type="Pfam" id="PF02194">
    <property type="entry name" value="PXA"/>
    <property type="match status" value="1"/>
</dbReference>
<name>A0A316YY89_9BASI</name>
<dbReference type="GeneID" id="37047427"/>
<gene>
    <name evidence="3" type="ORF">FA10DRAFT_48640</name>
</gene>
<dbReference type="InParanoid" id="A0A316YY89"/>
<evidence type="ECO:0000313" key="4">
    <source>
        <dbReference type="Proteomes" id="UP000245768"/>
    </source>
</evidence>
<protein>
    <recommendedName>
        <fullName evidence="2">PXA domain-containing protein</fullName>
    </recommendedName>
</protein>
<sequence>MMQGQEEPPSVAQLRRLFYPSQADKHEEGKGRVTPLLPFSDEGQAERWAQADLESQLLLAQVVRQAILPWYARITQDRDFIVETVIALRSALQVAFRAASTSSGTSSSVLSLFVSEELPALLIQHYREYRRASDVYPSFGSLAGGPTASQVYLASNPHPALSVSRHGRLHVSEAYIDSLLQSLLEALLPLEQSSSEAQVAILRDVIKGSITNQLRIRGRGTWVLVRAIGQLMGRDLSISSSLSSQASLSPASPASPVSPASQEHTVDVGSIATSLLHGLYALASMLMPLVVRSYLDLFTPNAELRRSSEAPARGSRLRQKRAAANGSNSGRSTSSKSSVVSILPTVHLAVEALELPKRALGSFFVWICQLSALWHLDQSIARASC</sequence>
<dbReference type="EMBL" id="KZ819634">
    <property type="protein sequence ID" value="PWN94417.1"/>
    <property type="molecule type" value="Genomic_DNA"/>
</dbReference>
<feature type="compositionally biased region" description="Low complexity" evidence="1">
    <location>
        <begin position="322"/>
        <end position="335"/>
    </location>
</feature>
<evidence type="ECO:0000259" key="2">
    <source>
        <dbReference type="Pfam" id="PF02194"/>
    </source>
</evidence>
<reference evidence="3" key="1">
    <citation type="journal article" date="2018" name="Mol. Biol. Evol.">
        <title>Broad Genomic Sampling Reveals a Smut Pathogenic Ancestry of the Fungal Clade Ustilaginomycotina.</title>
        <authorList>
            <person name="Kijpornyongpan T."/>
            <person name="Mondo S.J."/>
            <person name="Barry K."/>
            <person name="Sandor L."/>
            <person name="Lee J."/>
            <person name="Lipzen A."/>
            <person name="Pangilinan J."/>
            <person name="LaButti K."/>
            <person name="Hainaut M."/>
            <person name="Henrissat B."/>
            <person name="Grigoriev I.V."/>
            <person name="Spatafora J.W."/>
            <person name="Aime M.C."/>
        </authorList>
    </citation>
    <scope>NUCLEOTIDE SEQUENCE [LARGE SCALE GENOMIC DNA]</scope>
    <source>
        <strain evidence="3">MCA 4198</strain>
    </source>
</reference>